<proteinExistence type="inferred from homology"/>
<feature type="domain" description="Mur ligase central" evidence="12">
    <location>
        <begin position="43"/>
        <end position="182"/>
    </location>
</feature>
<dbReference type="PANTHER" id="PTHR11136:SF0">
    <property type="entry name" value="DIHYDROFOLATE SYNTHETASE-RELATED"/>
    <property type="match status" value="1"/>
</dbReference>
<dbReference type="PANTHER" id="PTHR11136">
    <property type="entry name" value="FOLYLPOLYGLUTAMATE SYNTHASE-RELATED"/>
    <property type="match status" value="1"/>
</dbReference>
<comment type="caution">
    <text evidence="13">The sequence shown here is derived from an EMBL/GenBank/DDBJ whole genome shotgun (WGS) entry which is preliminary data.</text>
</comment>
<evidence type="ECO:0000313" key="14">
    <source>
        <dbReference type="Proteomes" id="UP001529275"/>
    </source>
</evidence>
<dbReference type="InterPro" id="IPR013221">
    <property type="entry name" value="Mur_ligase_cen"/>
</dbReference>
<dbReference type="InterPro" id="IPR036565">
    <property type="entry name" value="Mur-like_cat_sf"/>
</dbReference>
<dbReference type="SUPFAM" id="SSF53623">
    <property type="entry name" value="MurD-like peptide ligases, catalytic domain"/>
    <property type="match status" value="1"/>
</dbReference>
<comment type="catalytic activity">
    <reaction evidence="9">
        <text>(6S)-5,6,7,8-tetrahydrofolyl-(gamma-L-Glu)(n) + L-glutamate + ATP = (6S)-5,6,7,8-tetrahydrofolyl-(gamma-L-Glu)(n+1) + ADP + phosphate + H(+)</text>
        <dbReference type="Rhea" id="RHEA:10580"/>
        <dbReference type="Rhea" id="RHEA-COMP:14738"/>
        <dbReference type="Rhea" id="RHEA-COMP:14740"/>
        <dbReference type="ChEBI" id="CHEBI:15378"/>
        <dbReference type="ChEBI" id="CHEBI:29985"/>
        <dbReference type="ChEBI" id="CHEBI:30616"/>
        <dbReference type="ChEBI" id="CHEBI:43474"/>
        <dbReference type="ChEBI" id="CHEBI:141005"/>
        <dbReference type="ChEBI" id="CHEBI:456216"/>
        <dbReference type="EC" id="6.3.2.17"/>
    </reaction>
</comment>
<evidence type="ECO:0000256" key="10">
    <source>
        <dbReference type="PIRNR" id="PIRNR001563"/>
    </source>
</evidence>
<keyword evidence="6 10" id="KW-0067">ATP-binding</keyword>
<evidence type="ECO:0000259" key="12">
    <source>
        <dbReference type="Pfam" id="PF08245"/>
    </source>
</evidence>
<dbReference type="Gene3D" id="3.40.1190.10">
    <property type="entry name" value="Mur-like, catalytic domain"/>
    <property type="match status" value="1"/>
</dbReference>
<evidence type="ECO:0000256" key="5">
    <source>
        <dbReference type="ARBA" id="ARBA00022741"/>
    </source>
</evidence>
<protein>
    <recommendedName>
        <fullName evidence="2">tetrahydrofolate synthase</fullName>
        <ecNumber evidence="2">6.3.2.17</ecNumber>
    </recommendedName>
    <alternativeName>
        <fullName evidence="8">Tetrahydrofolylpolyglutamate synthase</fullName>
    </alternativeName>
</protein>
<keyword evidence="3 10" id="KW-0436">Ligase</keyword>
<dbReference type="Gene3D" id="3.90.190.20">
    <property type="entry name" value="Mur ligase, C-terminal domain"/>
    <property type="match status" value="1"/>
</dbReference>
<dbReference type="NCBIfam" id="TIGR01499">
    <property type="entry name" value="folC"/>
    <property type="match status" value="1"/>
</dbReference>
<evidence type="ECO:0000256" key="1">
    <source>
        <dbReference type="ARBA" id="ARBA00008276"/>
    </source>
</evidence>
<dbReference type="RefSeq" id="WP_087244309.1">
    <property type="nucleotide sequence ID" value="NZ_JAUDCK010000006.1"/>
</dbReference>
<reference evidence="13 14" key="2">
    <citation type="submission" date="2023-06" db="EMBL/GenBank/DDBJ databases">
        <authorList>
            <person name="Zeman M."/>
            <person name="Kubasova T."/>
            <person name="Jahodarova E."/>
            <person name="Nykrynova M."/>
            <person name="Rychlik I."/>
        </authorList>
    </citation>
    <scope>NUCLEOTIDE SEQUENCE [LARGE SCALE GENOMIC DNA]</scope>
    <source>
        <strain evidence="13 14">ET341</strain>
    </source>
</reference>
<evidence type="ECO:0000256" key="2">
    <source>
        <dbReference type="ARBA" id="ARBA00013025"/>
    </source>
</evidence>
<dbReference type="SUPFAM" id="SSF53244">
    <property type="entry name" value="MurD-like peptide ligases, peptide-binding domain"/>
    <property type="match status" value="1"/>
</dbReference>
<gene>
    <name evidence="13" type="ORF">QUV98_02880</name>
</gene>
<dbReference type="PIRSF" id="PIRSF001563">
    <property type="entry name" value="Folylpolyglu_synth"/>
    <property type="match status" value="1"/>
</dbReference>
<dbReference type="PROSITE" id="PS01011">
    <property type="entry name" value="FOLYLPOLYGLU_SYNT_1"/>
    <property type="match status" value="1"/>
</dbReference>
<feature type="domain" description="Mur ligase C-terminal" evidence="11">
    <location>
        <begin position="274"/>
        <end position="373"/>
    </location>
</feature>
<evidence type="ECO:0000259" key="11">
    <source>
        <dbReference type="Pfam" id="PF02875"/>
    </source>
</evidence>
<evidence type="ECO:0000256" key="4">
    <source>
        <dbReference type="ARBA" id="ARBA00022723"/>
    </source>
</evidence>
<evidence type="ECO:0000313" key="13">
    <source>
        <dbReference type="EMBL" id="MDM8195260.1"/>
    </source>
</evidence>
<comment type="similarity">
    <text evidence="1 10">Belongs to the folylpolyglutamate synthase family.</text>
</comment>
<evidence type="ECO:0000256" key="3">
    <source>
        <dbReference type="ARBA" id="ARBA00022598"/>
    </source>
</evidence>
<dbReference type="Proteomes" id="UP001529275">
    <property type="component" value="Unassembled WGS sequence"/>
</dbReference>
<evidence type="ECO:0000256" key="6">
    <source>
        <dbReference type="ARBA" id="ARBA00022840"/>
    </source>
</evidence>
<dbReference type="Pfam" id="PF08245">
    <property type="entry name" value="Mur_ligase_M"/>
    <property type="match status" value="1"/>
</dbReference>
<dbReference type="InterPro" id="IPR001645">
    <property type="entry name" value="Folylpolyglutamate_synth"/>
</dbReference>
<keyword evidence="14" id="KW-1185">Reference proteome</keyword>
<evidence type="ECO:0000256" key="9">
    <source>
        <dbReference type="ARBA" id="ARBA00047493"/>
    </source>
</evidence>
<accession>A0ABT7UGI5</accession>
<dbReference type="InterPro" id="IPR018109">
    <property type="entry name" value="Folylpolyglutamate_synth_CS"/>
</dbReference>
<sequence length="409" mass="47032">MFTHVNDAIAYIESKRSKRTIDQFRETLNKCHILMKQKNMIHIAGTNGKGSTVNYLRSILNAHGYKVGTFTSPYLISHNDRIRVDDIPISDEDLLKYVNQYYRIIEEDQLSMFEIDVLIMLAYFQSLDLDYRIIETGIGGLNDKTNVIDPIVSAITNIGLDHQKQLGDIYDIINEKMGIIKPNQMFITSETKGTILARFQEQCDAMGAVMYVVPEYQVSRYPFHFRYRDMAFTLENQGIYQVTNARLALTIASKLIKFDPVVTQPAIEQASWKGRYETLSYHDVQVDIDGAHNMPGIQALLQTLRVKKEKDVAIVFSCLNDRDVDEMIDEMLKAGYPVYVTTFQDERAIDLSTIEPRPQLTIVKSYIEAMQTAYIKKQHIVVTGSLHFISKVRKYLIELKNQELKKVSE</sequence>
<dbReference type="GO" id="GO:0016874">
    <property type="term" value="F:ligase activity"/>
    <property type="evidence" value="ECO:0007669"/>
    <property type="project" value="UniProtKB-KW"/>
</dbReference>
<dbReference type="InterPro" id="IPR036615">
    <property type="entry name" value="Mur_ligase_C_dom_sf"/>
</dbReference>
<keyword evidence="4" id="KW-0479">Metal-binding</keyword>
<evidence type="ECO:0000256" key="8">
    <source>
        <dbReference type="ARBA" id="ARBA00030592"/>
    </source>
</evidence>
<dbReference type="InterPro" id="IPR004101">
    <property type="entry name" value="Mur_ligase_C"/>
</dbReference>
<evidence type="ECO:0000256" key="7">
    <source>
        <dbReference type="ARBA" id="ARBA00022842"/>
    </source>
</evidence>
<organism evidence="13 14">
    <name type="scientific">Massilimicrobiota timonensis</name>
    <dbReference type="NCBI Taxonomy" id="1776392"/>
    <lineage>
        <taxon>Bacteria</taxon>
        <taxon>Bacillati</taxon>
        <taxon>Bacillota</taxon>
        <taxon>Erysipelotrichia</taxon>
        <taxon>Erysipelotrichales</taxon>
        <taxon>Erysipelotrichaceae</taxon>
        <taxon>Massilimicrobiota</taxon>
    </lineage>
</organism>
<reference evidence="14" key="1">
    <citation type="submission" date="2023-06" db="EMBL/GenBank/DDBJ databases">
        <title>Identification and characterization of horizontal gene transfer across gut microbiota members of farm animals based on homology search.</title>
        <authorList>
            <person name="Zeman M."/>
            <person name="Kubasova T."/>
            <person name="Jahodarova E."/>
            <person name="Nykrynova M."/>
            <person name="Rychlik I."/>
        </authorList>
    </citation>
    <scope>NUCLEOTIDE SEQUENCE [LARGE SCALE GENOMIC DNA]</scope>
    <source>
        <strain evidence="14">ET341</strain>
    </source>
</reference>
<dbReference type="PROSITE" id="PS01012">
    <property type="entry name" value="FOLYLPOLYGLU_SYNT_2"/>
    <property type="match status" value="1"/>
</dbReference>
<dbReference type="Pfam" id="PF02875">
    <property type="entry name" value="Mur_ligase_C"/>
    <property type="match status" value="1"/>
</dbReference>
<dbReference type="EMBL" id="JAUDCK010000006">
    <property type="protein sequence ID" value="MDM8195260.1"/>
    <property type="molecule type" value="Genomic_DNA"/>
</dbReference>
<dbReference type="EC" id="6.3.2.17" evidence="2"/>
<name>A0ABT7UGI5_9FIRM</name>
<keyword evidence="5 10" id="KW-0547">Nucleotide-binding</keyword>
<keyword evidence="7" id="KW-0460">Magnesium</keyword>